<dbReference type="Proteomes" id="UP000234456">
    <property type="component" value="Unassembled WGS sequence"/>
</dbReference>
<comment type="caution">
    <text evidence="1">The sequence shown here is derived from an EMBL/GenBank/DDBJ whole genome shotgun (WGS) entry which is preliminary data.</text>
</comment>
<sequence length="281" mass="30540">MDAFLAGTPVEVVIPLQDRSGNQLDVTTVDYRVVDHAGVELVPRTTLDSFVAGTDEAVIIVPAELNVLPAGQTRAVRNVELFCRVGNNTVMVGTLFAVEAAETLAVGVNTYQTLAQAQLTSMDVPNIPAWEAADERDKVQALVEARAHINQLSFTLLMSNINFGQDSLNYVPEGTFFSKYAATNGMFMFDGNLELLNPTQFAALPERFKAALRKAQVVEADAILARDPIAEGRRAGLILESIGESKQMFRSAKPLELPVCKRALGYLSYFVTFGKRIGRGG</sequence>
<protein>
    <submittedName>
        <fullName evidence="1">Uncharacterized protein</fullName>
    </submittedName>
</protein>
<organism evidence="1 2">
    <name type="scientific">Ralstonia pickettii</name>
    <name type="common">Burkholderia pickettii</name>
    <dbReference type="NCBI Taxonomy" id="329"/>
    <lineage>
        <taxon>Bacteria</taxon>
        <taxon>Pseudomonadati</taxon>
        <taxon>Pseudomonadota</taxon>
        <taxon>Betaproteobacteria</taxon>
        <taxon>Burkholderiales</taxon>
        <taxon>Burkholderiaceae</taxon>
        <taxon>Ralstonia</taxon>
    </lineage>
</organism>
<reference evidence="1 2" key="1">
    <citation type="submission" date="2017-12" db="EMBL/GenBank/DDBJ databases">
        <title>Draft genome sequence of Ralstonia pickettii 52.</title>
        <authorList>
            <person name="Zheng B."/>
        </authorList>
    </citation>
    <scope>NUCLEOTIDE SEQUENCE [LARGE SCALE GENOMIC DNA]</scope>
    <source>
        <strain evidence="1 2">52</strain>
    </source>
</reference>
<evidence type="ECO:0000313" key="1">
    <source>
        <dbReference type="EMBL" id="PLC44559.1"/>
    </source>
</evidence>
<dbReference type="OrthoDB" id="9157642at2"/>
<gene>
    <name evidence="1" type="ORF">C0Q88_07720</name>
</gene>
<dbReference type="EMBL" id="PKQE01000001">
    <property type="protein sequence ID" value="PLC44559.1"/>
    <property type="molecule type" value="Genomic_DNA"/>
</dbReference>
<proteinExistence type="predicted"/>
<dbReference type="RefSeq" id="WP_102064970.1">
    <property type="nucleotide sequence ID" value="NZ_PKQE01000001.1"/>
</dbReference>
<accession>A0A2N4TXY1</accession>
<name>A0A2N4TXY1_RALPI</name>
<evidence type="ECO:0000313" key="2">
    <source>
        <dbReference type="Proteomes" id="UP000234456"/>
    </source>
</evidence>
<dbReference type="AlphaFoldDB" id="A0A2N4TXY1"/>